<dbReference type="PANTHER" id="PTHR47874:SF1">
    <property type="entry name" value="OS05G0407900 PROTEIN"/>
    <property type="match status" value="1"/>
</dbReference>
<dbReference type="KEGG" id="peu:105111156"/>
<dbReference type="InterPro" id="IPR044179">
    <property type="entry name" value="PPR5-like"/>
</dbReference>
<keyword evidence="5" id="KW-1185">Reference proteome</keyword>
<dbReference type="InterPro" id="IPR011990">
    <property type="entry name" value="TPR-like_helical_dom_sf"/>
</dbReference>
<dbReference type="GO" id="GO:0003729">
    <property type="term" value="F:mRNA binding"/>
    <property type="evidence" value="ECO:0007669"/>
    <property type="project" value="InterPro"/>
</dbReference>
<evidence type="ECO:0000256" key="3">
    <source>
        <dbReference type="PROSITE-ProRule" id="PRU00708"/>
    </source>
</evidence>
<evidence type="ECO:0000256" key="2">
    <source>
        <dbReference type="ARBA" id="ARBA00022737"/>
    </source>
</evidence>
<proteinExistence type="inferred from homology"/>
<keyword evidence="2" id="KW-0677">Repeat</keyword>
<feature type="region of interest" description="Disordered" evidence="4">
    <location>
        <begin position="80"/>
        <end position="116"/>
    </location>
</feature>
<feature type="repeat" description="PPR" evidence="3">
    <location>
        <begin position="225"/>
        <end position="255"/>
    </location>
</feature>
<evidence type="ECO:0000313" key="9">
    <source>
        <dbReference type="RefSeq" id="XP_011004738.1"/>
    </source>
</evidence>
<accession>A0AAJ6T4T1</accession>
<dbReference type="AlphaFoldDB" id="A0AAJ6T4T1"/>
<protein>
    <submittedName>
        <fullName evidence="6 7">Pentatricopeptide repeat-containing protein At2g30780-like</fullName>
    </submittedName>
</protein>
<evidence type="ECO:0000313" key="5">
    <source>
        <dbReference type="Proteomes" id="UP000694918"/>
    </source>
</evidence>
<dbReference type="Proteomes" id="UP000694918">
    <property type="component" value="Unplaced"/>
</dbReference>
<feature type="repeat" description="PPR" evidence="3">
    <location>
        <begin position="296"/>
        <end position="330"/>
    </location>
</feature>
<dbReference type="PANTHER" id="PTHR47874">
    <property type="entry name" value="EXPRESSED PROTEIN"/>
    <property type="match status" value="1"/>
</dbReference>
<dbReference type="RefSeq" id="XP_011004737.1">
    <property type="nucleotide sequence ID" value="XM_011006435.1"/>
</dbReference>
<dbReference type="RefSeq" id="XP_011004735.1">
    <property type="nucleotide sequence ID" value="XM_011006433.1"/>
</dbReference>
<evidence type="ECO:0000256" key="1">
    <source>
        <dbReference type="ARBA" id="ARBA00007626"/>
    </source>
</evidence>
<dbReference type="Pfam" id="PF01535">
    <property type="entry name" value="PPR"/>
    <property type="match status" value="2"/>
</dbReference>
<dbReference type="NCBIfam" id="TIGR00756">
    <property type="entry name" value="PPR"/>
    <property type="match status" value="2"/>
</dbReference>
<dbReference type="InterPro" id="IPR002885">
    <property type="entry name" value="PPR_rpt"/>
</dbReference>
<dbReference type="Pfam" id="PF13041">
    <property type="entry name" value="PPR_2"/>
    <property type="match status" value="1"/>
</dbReference>
<name>A0AAJ6T4T1_POPEU</name>
<evidence type="ECO:0000256" key="4">
    <source>
        <dbReference type="SAM" id="MobiDB-lite"/>
    </source>
</evidence>
<evidence type="ECO:0000313" key="6">
    <source>
        <dbReference type="RefSeq" id="XP_011004735.1"/>
    </source>
</evidence>
<evidence type="ECO:0000313" key="7">
    <source>
        <dbReference type="RefSeq" id="XP_011004736.1"/>
    </source>
</evidence>
<gene>
    <name evidence="6 7 8 9" type="primary">LOC105111156</name>
</gene>
<comment type="similarity">
    <text evidence="1">Belongs to the PPR family. P subfamily.</text>
</comment>
<feature type="compositionally biased region" description="Polar residues" evidence="4">
    <location>
        <begin position="99"/>
        <end position="110"/>
    </location>
</feature>
<dbReference type="Gene3D" id="1.25.40.10">
    <property type="entry name" value="Tetratricopeptide repeat domain"/>
    <property type="match status" value="3"/>
</dbReference>
<dbReference type="PROSITE" id="PS51375">
    <property type="entry name" value="PPR"/>
    <property type="match status" value="3"/>
</dbReference>
<organism evidence="5 8">
    <name type="scientific">Populus euphratica</name>
    <name type="common">Euphrates poplar</name>
    <dbReference type="NCBI Taxonomy" id="75702"/>
    <lineage>
        <taxon>Eukaryota</taxon>
        <taxon>Viridiplantae</taxon>
        <taxon>Streptophyta</taxon>
        <taxon>Embryophyta</taxon>
        <taxon>Tracheophyta</taxon>
        <taxon>Spermatophyta</taxon>
        <taxon>Magnoliopsida</taxon>
        <taxon>eudicotyledons</taxon>
        <taxon>Gunneridae</taxon>
        <taxon>Pentapetalae</taxon>
        <taxon>rosids</taxon>
        <taxon>fabids</taxon>
        <taxon>Malpighiales</taxon>
        <taxon>Salicaceae</taxon>
        <taxon>Saliceae</taxon>
        <taxon>Populus</taxon>
    </lineage>
</organism>
<dbReference type="RefSeq" id="XP_011004736.1">
    <property type="nucleotide sequence ID" value="XM_011006434.1"/>
</dbReference>
<reference evidence="6 7" key="1">
    <citation type="submission" date="2025-04" db="UniProtKB">
        <authorList>
            <consortium name="RefSeq"/>
        </authorList>
    </citation>
    <scope>IDENTIFICATION</scope>
</reference>
<feature type="repeat" description="PPR" evidence="3">
    <location>
        <begin position="261"/>
        <end position="295"/>
    </location>
</feature>
<dbReference type="GeneID" id="105111156"/>
<dbReference type="RefSeq" id="XP_011004738.1">
    <property type="nucleotide sequence ID" value="XM_011006436.1"/>
</dbReference>
<evidence type="ECO:0000313" key="8">
    <source>
        <dbReference type="RefSeq" id="XP_011004737.1"/>
    </source>
</evidence>
<sequence>MKRRFFKFSDAELICLRRPSPSPTPRTITTSPSSSILAKHPFYRFFQSSPPSASASASAEHLISNVIGLFVHKLTINDNSSSNNNNNNIKSKERKDPTNKISPLRNNNNDLKSKKREDLVNKISSLRDELLQNVDMVFQILEETKKDDPSLLTNSSAFLELLKLLLLSSPKVALKIFNWKRTQAENDTPMTAAEYAKGIMIAGTDKNVDLAVEIFDEAIKKCIKTTSMYNALMSTYMRNGFAGKCESLFREMKRDVKCRPSVVTYNILVSVFGRLMLVDKMEAIFKEMEDSRISPNLTTYNNLISGYLTAWMWDSMEKTFQMMNAGPVKPDLNTHLLMLRGYAHSGNLEQMELVYELIKDHVNARIPTLIRAMICAYCKSSIPERVQKIEALMRLIPEKEYRPWLNFLLIKLYAEEDRLEEMENSINEAFNHRTIVSTVSIMHAIITSYFRCNAVDKLTDFIKRATYARWRIIRPLFHCKMVMYGKQKRLDEMESVLIQMENCNLLRTKKTFWILYKAYLNCGQWYKVEQVAGLMCKHGYGNPFDTSPLQCTLLKS</sequence>